<evidence type="ECO:0000313" key="6">
    <source>
        <dbReference type="Proteomes" id="UP000321571"/>
    </source>
</evidence>
<dbReference type="Pfam" id="PF02129">
    <property type="entry name" value="Peptidase_S15"/>
    <property type="match status" value="2"/>
</dbReference>
<dbReference type="EMBL" id="VDUX01000006">
    <property type="protein sequence ID" value="TXL57660.1"/>
    <property type="molecule type" value="Genomic_DNA"/>
</dbReference>
<evidence type="ECO:0000256" key="3">
    <source>
        <dbReference type="SAM" id="SignalP"/>
    </source>
</evidence>
<dbReference type="PANTHER" id="PTHR22946">
    <property type="entry name" value="DIENELACTONE HYDROLASE DOMAIN-CONTAINING PROTEIN-RELATED"/>
    <property type="match status" value="1"/>
</dbReference>
<dbReference type="Pfam" id="PF08530">
    <property type="entry name" value="PepX_C"/>
    <property type="match status" value="1"/>
</dbReference>
<sequence length="608" mass="63228">MRLSRPLLGLTAIGLSLGTLAVPASTASAADPYTVTTLHFRTVVGPNNDKVCDVVGDLYLPAGASASSPVPAILTTNGFGGSKDDQAGIGKAFSQRGYAVLSYSGLGFGGSDCKITLDDPDWDGKAGSQLVSYLGGKAGIAFTDDAHTHPAPVLDAIVRDSHDHAGHASTNDPRVGMVGGSYGGGAQFATAGVDPRVDTIVPIITWNDLAYSLGPNGTDQATATGVTTKTPGSIKLAWGLLFSAFGVVDGLSNGQTDPSRLLPCPNFATFVCPALVTAGSLGFFNAASTASLRHASVTTYMAKIKIPTLLMQGQADTLFNLNEAAATYRALKAQGTPVKMVWQSWGHSSSTPAPGELDLGNPDPASQYETGRISDWFEHYLKDSPVGTGPNFAYFRDWVDYTGNAAPAYATSSTFPVGTAKRYYLSGNTGLQTSPLGIDRKGQLFLTTGGGLPTTLNELDALGGYVKLPLPEVDVPGTFAKFTTPALTSKVDVVGSPTLKLTVKAPTAVLSQRTGPLGQLVLFVRVQDVGPDGKASDIRATNMPVRVPDVRKSFTVTLPGIVHRFAPGHKIRLVVSGGSINYRGGLTPQTVGIQTGTTSQVLTLPVVN</sequence>
<dbReference type="InterPro" id="IPR000383">
    <property type="entry name" value="Xaa-Pro-like_dom"/>
</dbReference>
<keyword evidence="2" id="KW-0378">Hydrolase</keyword>
<feature type="signal peptide" evidence="3">
    <location>
        <begin position="1"/>
        <end position="29"/>
    </location>
</feature>
<dbReference type="AlphaFoldDB" id="A0A5C8NGB5"/>
<name>A0A5C8NGB5_9ACTN</name>
<comment type="caution">
    <text evidence="5">The sequence shown here is derived from an EMBL/GenBank/DDBJ whole genome shotgun (WGS) entry which is preliminary data.</text>
</comment>
<evidence type="ECO:0000313" key="5">
    <source>
        <dbReference type="EMBL" id="TXL57660.1"/>
    </source>
</evidence>
<evidence type="ECO:0000259" key="4">
    <source>
        <dbReference type="SMART" id="SM00939"/>
    </source>
</evidence>
<dbReference type="InterPro" id="IPR029058">
    <property type="entry name" value="AB_hydrolase_fold"/>
</dbReference>
<dbReference type="SMART" id="SM00939">
    <property type="entry name" value="PepX_C"/>
    <property type="match status" value="1"/>
</dbReference>
<accession>A0A5C8NGB5</accession>
<keyword evidence="6" id="KW-1185">Reference proteome</keyword>
<dbReference type="InterPro" id="IPR013736">
    <property type="entry name" value="Xaa-Pro_dipept_C"/>
</dbReference>
<dbReference type="GO" id="GO:0005524">
    <property type="term" value="F:ATP binding"/>
    <property type="evidence" value="ECO:0007669"/>
    <property type="project" value="UniProtKB-KW"/>
</dbReference>
<feature type="domain" description="Xaa-Pro dipeptidyl-peptidase C-terminal" evidence="4">
    <location>
        <begin position="374"/>
        <end position="608"/>
    </location>
</feature>
<dbReference type="Gene3D" id="2.60.120.260">
    <property type="entry name" value="Galactose-binding domain-like"/>
    <property type="match status" value="1"/>
</dbReference>
<gene>
    <name evidence="5" type="ORF">FHP06_12800</name>
</gene>
<proteinExistence type="inferred from homology"/>
<protein>
    <submittedName>
        <fullName evidence="5">ABC transporter ATP-binding protein</fullName>
    </submittedName>
</protein>
<dbReference type="GO" id="GO:0052689">
    <property type="term" value="F:carboxylic ester hydrolase activity"/>
    <property type="evidence" value="ECO:0007669"/>
    <property type="project" value="UniProtKB-ARBA"/>
</dbReference>
<dbReference type="GO" id="GO:0008239">
    <property type="term" value="F:dipeptidyl-peptidase activity"/>
    <property type="evidence" value="ECO:0007669"/>
    <property type="project" value="InterPro"/>
</dbReference>
<dbReference type="SUPFAM" id="SSF53474">
    <property type="entry name" value="alpha/beta-Hydrolases"/>
    <property type="match status" value="1"/>
</dbReference>
<evidence type="ECO:0000256" key="1">
    <source>
        <dbReference type="ARBA" id="ARBA00008645"/>
    </source>
</evidence>
<keyword evidence="5" id="KW-0067">ATP-binding</keyword>
<dbReference type="Gene3D" id="3.40.50.1820">
    <property type="entry name" value="alpha/beta hydrolase"/>
    <property type="match status" value="2"/>
</dbReference>
<organism evidence="5 6">
    <name type="scientific">Aeromicrobium terrae</name>
    <dbReference type="NCBI Taxonomy" id="2498846"/>
    <lineage>
        <taxon>Bacteria</taxon>
        <taxon>Bacillati</taxon>
        <taxon>Actinomycetota</taxon>
        <taxon>Actinomycetes</taxon>
        <taxon>Propionibacteriales</taxon>
        <taxon>Nocardioidaceae</taxon>
        <taxon>Aeromicrobium</taxon>
    </lineage>
</organism>
<keyword evidence="5" id="KW-0547">Nucleotide-binding</keyword>
<dbReference type="Proteomes" id="UP000321571">
    <property type="component" value="Unassembled WGS sequence"/>
</dbReference>
<keyword evidence="3" id="KW-0732">Signal</keyword>
<dbReference type="InterPro" id="IPR008979">
    <property type="entry name" value="Galactose-bd-like_sf"/>
</dbReference>
<dbReference type="InterPro" id="IPR050261">
    <property type="entry name" value="FrsA_esterase"/>
</dbReference>
<dbReference type="SUPFAM" id="SSF49785">
    <property type="entry name" value="Galactose-binding domain-like"/>
    <property type="match status" value="1"/>
</dbReference>
<dbReference type="RefSeq" id="WP_147687185.1">
    <property type="nucleotide sequence ID" value="NZ_VDUX01000006.1"/>
</dbReference>
<dbReference type="OrthoDB" id="9804819at2"/>
<comment type="similarity">
    <text evidence="1">Belongs to the AB hydrolase superfamily.</text>
</comment>
<feature type="chain" id="PRO_5022782951" evidence="3">
    <location>
        <begin position="30"/>
        <end position="608"/>
    </location>
</feature>
<reference evidence="5 6" key="1">
    <citation type="submission" date="2019-06" db="EMBL/GenBank/DDBJ databases">
        <title>Aeromicrobium sp. nov., isolated from a maize field.</title>
        <authorList>
            <person name="Lin S.-Y."/>
            <person name="Tsai C.-F."/>
            <person name="Young C.-C."/>
        </authorList>
    </citation>
    <scope>NUCLEOTIDE SEQUENCE [LARGE SCALE GENOMIC DNA]</scope>
    <source>
        <strain evidence="5 6">CC-CFT486</strain>
    </source>
</reference>
<evidence type="ECO:0000256" key="2">
    <source>
        <dbReference type="ARBA" id="ARBA00022801"/>
    </source>
</evidence>
<dbReference type="PANTHER" id="PTHR22946:SF9">
    <property type="entry name" value="POLYKETIDE TRANSFERASE AF380"/>
    <property type="match status" value="1"/>
</dbReference>